<dbReference type="CDD" id="cd07153">
    <property type="entry name" value="Fur_like"/>
    <property type="match status" value="1"/>
</dbReference>
<organism evidence="10 11">
    <name type="scientific">Candidatus Thiodictyon syntrophicum</name>
    <dbReference type="NCBI Taxonomy" id="1166950"/>
    <lineage>
        <taxon>Bacteria</taxon>
        <taxon>Pseudomonadati</taxon>
        <taxon>Pseudomonadota</taxon>
        <taxon>Gammaproteobacteria</taxon>
        <taxon>Chromatiales</taxon>
        <taxon>Chromatiaceae</taxon>
        <taxon>Thiodictyon</taxon>
    </lineage>
</organism>
<dbReference type="SUPFAM" id="SSF46785">
    <property type="entry name" value="Winged helix' DNA-binding domain"/>
    <property type="match status" value="1"/>
</dbReference>
<dbReference type="Gene3D" id="1.10.10.10">
    <property type="entry name" value="Winged helix-like DNA-binding domain superfamily/Winged helix DNA-binding domain"/>
    <property type="match status" value="1"/>
</dbReference>
<evidence type="ECO:0000256" key="6">
    <source>
        <dbReference type="ARBA" id="ARBA00023163"/>
    </source>
</evidence>
<evidence type="ECO:0000256" key="3">
    <source>
        <dbReference type="ARBA" id="ARBA00022833"/>
    </source>
</evidence>
<keyword evidence="9" id="KW-0963">Cytoplasm</keyword>
<dbReference type="GO" id="GO:0005829">
    <property type="term" value="C:cytosol"/>
    <property type="evidence" value="ECO:0007669"/>
    <property type="project" value="TreeGrafter"/>
</dbReference>
<evidence type="ECO:0000256" key="8">
    <source>
        <dbReference type="PIRSR" id="PIRSR602481-2"/>
    </source>
</evidence>
<dbReference type="GO" id="GO:0003700">
    <property type="term" value="F:DNA-binding transcription factor activity"/>
    <property type="evidence" value="ECO:0007669"/>
    <property type="project" value="UniProtKB-UniRule"/>
</dbReference>
<evidence type="ECO:0000256" key="5">
    <source>
        <dbReference type="ARBA" id="ARBA00023125"/>
    </source>
</evidence>
<comment type="subunit">
    <text evidence="9">Homodimer.</text>
</comment>
<keyword evidence="2 9" id="KW-0678">Repressor</keyword>
<keyword evidence="4 9" id="KW-0805">Transcription regulation</keyword>
<dbReference type="EMBL" id="CP020370">
    <property type="protein sequence ID" value="AUB84324.1"/>
    <property type="molecule type" value="Genomic_DNA"/>
</dbReference>
<keyword evidence="8 9" id="KW-0408">Iron</keyword>
<keyword evidence="3 7" id="KW-0862">Zinc</keyword>
<comment type="subcellular location">
    <subcellularLocation>
        <location evidence="9">Cytoplasm</location>
    </subcellularLocation>
</comment>
<dbReference type="OrthoDB" id="9801127at2"/>
<feature type="binding site" evidence="7">
    <location>
        <position position="144"/>
    </location>
    <ligand>
        <name>Zn(2+)</name>
        <dbReference type="ChEBI" id="CHEBI:29105"/>
    </ligand>
</feature>
<dbReference type="GO" id="GO:0008270">
    <property type="term" value="F:zinc ion binding"/>
    <property type="evidence" value="ECO:0007669"/>
    <property type="project" value="TreeGrafter"/>
</dbReference>
<gene>
    <name evidence="9" type="primary">fur</name>
    <name evidence="10" type="ORF">THSYN_27575</name>
</gene>
<dbReference type="Pfam" id="PF01475">
    <property type="entry name" value="FUR"/>
    <property type="match status" value="1"/>
</dbReference>
<evidence type="ECO:0000256" key="2">
    <source>
        <dbReference type="ARBA" id="ARBA00022491"/>
    </source>
</evidence>
<keyword evidence="11" id="KW-1185">Reference proteome</keyword>
<dbReference type="AlphaFoldDB" id="A0A2K8UFG4"/>
<dbReference type="PANTHER" id="PTHR33202:SF6">
    <property type="entry name" value="ZINC UPTAKE REGULATION PROTEIN"/>
    <property type="match status" value="1"/>
</dbReference>
<keyword evidence="7 9" id="KW-0479">Metal-binding</keyword>
<dbReference type="GO" id="GO:1900376">
    <property type="term" value="P:regulation of secondary metabolite biosynthetic process"/>
    <property type="evidence" value="ECO:0007669"/>
    <property type="project" value="TreeGrafter"/>
</dbReference>
<feature type="binding site" evidence="8">
    <location>
        <position position="94"/>
    </location>
    <ligand>
        <name>Fe cation</name>
        <dbReference type="ChEBI" id="CHEBI:24875"/>
    </ligand>
</feature>
<evidence type="ECO:0000313" key="10">
    <source>
        <dbReference type="EMBL" id="AUB84324.1"/>
    </source>
</evidence>
<keyword evidence="6 9" id="KW-0804">Transcription</keyword>
<dbReference type="PANTHER" id="PTHR33202">
    <property type="entry name" value="ZINC UPTAKE REGULATION PROTEIN"/>
    <property type="match status" value="1"/>
</dbReference>
<dbReference type="InterPro" id="IPR002481">
    <property type="entry name" value="FUR"/>
</dbReference>
<dbReference type="InterPro" id="IPR036390">
    <property type="entry name" value="WH_DNA-bd_sf"/>
</dbReference>
<sequence>MNPDTDGALARAAALCGERGVRLTEQRRRVLAILCAAGRPVGAYEILEALRAGPRPAAPPTVYRALDFLLEQGLIHRLESLHAWVGCDHPGRPHLSEFLICLECGGVTEIEDAAVQQSLARLASGSGFAPRRRVVEVMGTCADCAAKDG</sequence>
<reference evidence="10 11" key="1">
    <citation type="submission" date="2017-03" db="EMBL/GenBank/DDBJ databases">
        <title>Complete genome sequence of Candidatus 'Thiodictyon syntrophicum' sp. nov. strain Cad16T, a photolithoautotroph purple sulfur bacterium isolated from an alpine meromictic lake.</title>
        <authorList>
            <person name="Luedin S.M."/>
            <person name="Pothier J.F."/>
            <person name="Danza F."/>
            <person name="Storelli N."/>
            <person name="Wittwer M."/>
            <person name="Tonolla M."/>
        </authorList>
    </citation>
    <scope>NUCLEOTIDE SEQUENCE [LARGE SCALE GENOMIC DNA]</scope>
    <source>
        <strain evidence="10 11">Cad16T</strain>
    </source>
</reference>
<dbReference type="Proteomes" id="UP000232638">
    <property type="component" value="Chromosome"/>
</dbReference>
<dbReference type="InterPro" id="IPR043135">
    <property type="entry name" value="Fur_C"/>
</dbReference>
<evidence type="ECO:0000256" key="4">
    <source>
        <dbReference type="ARBA" id="ARBA00023015"/>
    </source>
</evidence>
<feature type="binding site" evidence="7">
    <location>
        <position position="101"/>
    </location>
    <ligand>
        <name>Zn(2+)</name>
        <dbReference type="ChEBI" id="CHEBI:29105"/>
    </ligand>
</feature>
<dbReference type="InterPro" id="IPR036388">
    <property type="entry name" value="WH-like_DNA-bd_sf"/>
</dbReference>
<comment type="similarity">
    <text evidence="1 9">Belongs to the Fur family.</text>
</comment>
<evidence type="ECO:0000313" key="11">
    <source>
        <dbReference type="Proteomes" id="UP000232638"/>
    </source>
</evidence>
<comment type="cofactor">
    <cofactor evidence="8">
        <name>Mn(2+)</name>
        <dbReference type="ChEBI" id="CHEBI:29035"/>
    </cofactor>
    <cofactor evidence="8">
        <name>Fe(2+)</name>
        <dbReference type="ChEBI" id="CHEBI:29033"/>
    </cofactor>
    <text evidence="8">Binds 1 Mn(2+) or Fe(2+) ion per subunit.</text>
</comment>
<evidence type="ECO:0000256" key="7">
    <source>
        <dbReference type="PIRSR" id="PIRSR602481-1"/>
    </source>
</evidence>
<accession>A0A2K8UFG4</accession>
<dbReference type="GO" id="GO:0000976">
    <property type="term" value="F:transcription cis-regulatory region binding"/>
    <property type="evidence" value="ECO:0007669"/>
    <property type="project" value="TreeGrafter"/>
</dbReference>
<comment type="cofactor">
    <cofactor evidence="7">
        <name>Zn(2+)</name>
        <dbReference type="ChEBI" id="CHEBI:29105"/>
    </cofactor>
    <text evidence="7">Binds 1 zinc ion per subunit.</text>
</comment>
<dbReference type="GO" id="GO:0045892">
    <property type="term" value="P:negative regulation of DNA-templated transcription"/>
    <property type="evidence" value="ECO:0007669"/>
    <property type="project" value="TreeGrafter"/>
</dbReference>
<dbReference type="RefSeq" id="WP_100921980.1">
    <property type="nucleotide sequence ID" value="NZ_CP020370.1"/>
</dbReference>
<dbReference type="KEGG" id="tsy:THSYN_27575"/>
<evidence type="ECO:0000256" key="1">
    <source>
        <dbReference type="ARBA" id="ARBA00007957"/>
    </source>
</evidence>
<protein>
    <recommendedName>
        <fullName evidence="9">Ferric uptake regulation protein</fullName>
    </recommendedName>
</protein>
<feature type="binding site" evidence="7">
    <location>
        <position position="104"/>
    </location>
    <ligand>
        <name>Zn(2+)</name>
        <dbReference type="ChEBI" id="CHEBI:29105"/>
    </ligand>
</feature>
<dbReference type="Gene3D" id="3.30.1490.190">
    <property type="match status" value="1"/>
</dbReference>
<keyword evidence="5 9" id="KW-0238">DNA-binding</keyword>
<name>A0A2K8UFG4_9GAMM</name>
<feature type="binding site" evidence="7">
    <location>
        <position position="141"/>
    </location>
    <ligand>
        <name>Zn(2+)</name>
        <dbReference type="ChEBI" id="CHEBI:29105"/>
    </ligand>
</feature>
<evidence type="ECO:0000256" key="9">
    <source>
        <dbReference type="RuleBase" id="RU364037"/>
    </source>
</evidence>
<proteinExistence type="inferred from homology"/>